<proteinExistence type="predicted"/>
<reference evidence="1" key="1">
    <citation type="submission" date="2021-03" db="EMBL/GenBank/DDBJ databases">
        <authorList>
            <consortium name="DOE Joint Genome Institute"/>
            <person name="Ahrendt S."/>
            <person name="Looney B.P."/>
            <person name="Miyauchi S."/>
            <person name="Morin E."/>
            <person name="Drula E."/>
            <person name="Courty P.E."/>
            <person name="Chicoki N."/>
            <person name="Fauchery L."/>
            <person name="Kohler A."/>
            <person name="Kuo A."/>
            <person name="Labutti K."/>
            <person name="Pangilinan J."/>
            <person name="Lipzen A."/>
            <person name="Riley R."/>
            <person name="Andreopoulos W."/>
            <person name="He G."/>
            <person name="Johnson J."/>
            <person name="Barry K.W."/>
            <person name="Grigoriev I.V."/>
            <person name="Nagy L."/>
            <person name="Hibbett D."/>
            <person name="Henrissat B."/>
            <person name="Matheny P.B."/>
            <person name="Labbe J."/>
            <person name="Martin F."/>
        </authorList>
    </citation>
    <scope>NUCLEOTIDE SEQUENCE</scope>
    <source>
        <strain evidence="1">HHB10654</strain>
    </source>
</reference>
<accession>A0ACB8TJ62</accession>
<protein>
    <submittedName>
        <fullName evidence="1">Tubulin-tyrosine ligase</fullName>
    </submittedName>
</protein>
<name>A0ACB8TJ62_9AGAM</name>
<keyword evidence="2" id="KW-1185">Reference proteome</keyword>
<keyword evidence="1" id="KW-0436">Ligase</keyword>
<evidence type="ECO:0000313" key="2">
    <source>
        <dbReference type="Proteomes" id="UP000814140"/>
    </source>
</evidence>
<dbReference type="Proteomes" id="UP000814140">
    <property type="component" value="Unassembled WGS sequence"/>
</dbReference>
<reference evidence="1" key="2">
    <citation type="journal article" date="2022" name="New Phytol.">
        <title>Evolutionary transition to the ectomycorrhizal habit in the genomes of a hyperdiverse lineage of mushroom-forming fungi.</title>
        <authorList>
            <person name="Looney B."/>
            <person name="Miyauchi S."/>
            <person name="Morin E."/>
            <person name="Drula E."/>
            <person name="Courty P.E."/>
            <person name="Kohler A."/>
            <person name="Kuo A."/>
            <person name="LaButti K."/>
            <person name="Pangilinan J."/>
            <person name="Lipzen A."/>
            <person name="Riley R."/>
            <person name="Andreopoulos W."/>
            <person name="He G."/>
            <person name="Johnson J."/>
            <person name="Nolan M."/>
            <person name="Tritt A."/>
            <person name="Barry K.W."/>
            <person name="Grigoriev I.V."/>
            <person name="Nagy L.G."/>
            <person name="Hibbett D."/>
            <person name="Henrissat B."/>
            <person name="Matheny P.B."/>
            <person name="Labbe J."/>
            <person name="Martin F.M."/>
        </authorList>
    </citation>
    <scope>NUCLEOTIDE SEQUENCE</scope>
    <source>
        <strain evidence="1">HHB10654</strain>
    </source>
</reference>
<dbReference type="EMBL" id="MU277188">
    <property type="protein sequence ID" value="KAI0068459.1"/>
    <property type="molecule type" value="Genomic_DNA"/>
</dbReference>
<sequence>MSSPVGQDLVKMSETTPENVHVAFVSWPSAPLTHSLVSKALSTLQETIHIASVSPHSFQRLLQWSTYDTIDHDLTHSEQHRVLSSSHIIRKALIRKHFLARCIHEYLVKHPTSILRNAVPQTWDLEISFADELDDMWADDLWELSEAIEGANAPGCPGKWWILKPGMADRGMGIRLFNSKESLQRIFEEFEENEEEVDDGVEDDEADVVDNAQGRGGDTAIVVSQLRHFVIQEYISAPLLLDPYQVPLDGRPSRPLDELEGHKFHLRVYCVASGALKVYVYNRILALFSSKPYSVPASVDDEESHLDLAPHLTNTSLQTHRGEEGVRILDELIGCHILSGVDEGNGQPSLMLTSADLTAIQDQIADTIAETFRAALQSPVHFQVCQGGPLPNAFELYGIDFLVAHAASPGIGSPFKFQLKLLEINAEPAIELTGPRLTWILEDLFNSIAKVCVSPFFHEDLQEEGWAVGETRHHLRNCLDVNVRGPNW</sequence>
<comment type="caution">
    <text evidence="1">The sequence shown here is derived from an EMBL/GenBank/DDBJ whole genome shotgun (WGS) entry which is preliminary data.</text>
</comment>
<evidence type="ECO:0000313" key="1">
    <source>
        <dbReference type="EMBL" id="KAI0068459.1"/>
    </source>
</evidence>
<gene>
    <name evidence="1" type="ORF">BV25DRAFT_1876027</name>
</gene>
<organism evidence="1 2">
    <name type="scientific">Artomyces pyxidatus</name>
    <dbReference type="NCBI Taxonomy" id="48021"/>
    <lineage>
        <taxon>Eukaryota</taxon>
        <taxon>Fungi</taxon>
        <taxon>Dikarya</taxon>
        <taxon>Basidiomycota</taxon>
        <taxon>Agaricomycotina</taxon>
        <taxon>Agaricomycetes</taxon>
        <taxon>Russulales</taxon>
        <taxon>Auriscalpiaceae</taxon>
        <taxon>Artomyces</taxon>
    </lineage>
</organism>